<proteinExistence type="predicted"/>
<dbReference type="Proteomes" id="UP000887581">
    <property type="component" value="Unplaced"/>
</dbReference>
<accession>A0A915PDT0</accession>
<keyword evidence="2" id="KW-1185">Reference proteome</keyword>
<dbReference type="InterPro" id="IPR027417">
    <property type="entry name" value="P-loop_NTPase"/>
</dbReference>
<evidence type="ECO:0000313" key="2">
    <source>
        <dbReference type="Proteomes" id="UP000887581"/>
    </source>
</evidence>
<dbReference type="InterPro" id="IPR001650">
    <property type="entry name" value="Helicase_C-like"/>
</dbReference>
<dbReference type="Gene3D" id="3.40.50.300">
    <property type="entry name" value="P-loop containing nucleotide triphosphate hydrolases"/>
    <property type="match status" value="2"/>
</dbReference>
<dbReference type="SUPFAM" id="SSF52540">
    <property type="entry name" value="P-loop containing nucleoside triphosphate hydrolases"/>
    <property type="match status" value="1"/>
</dbReference>
<dbReference type="AlphaFoldDB" id="A0A915PDT0"/>
<organism evidence="2 3">
    <name type="scientific">Setaria digitata</name>
    <dbReference type="NCBI Taxonomy" id="48799"/>
    <lineage>
        <taxon>Eukaryota</taxon>
        <taxon>Metazoa</taxon>
        <taxon>Ecdysozoa</taxon>
        <taxon>Nematoda</taxon>
        <taxon>Chromadorea</taxon>
        <taxon>Rhabditida</taxon>
        <taxon>Spirurina</taxon>
        <taxon>Spiruromorpha</taxon>
        <taxon>Filarioidea</taxon>
        <taxon>Setariidae</taxon>
        <taxon>Setaria</taxon>
    </lineage>
</organism>
<name>A0A915PDT0_9BILA</name>
<dbReference type="PANTHER" id="PTHR47958">
    <property type="entry name" value="ATP-DEPENDENT RNA HELICASE DBP3"/>
    <property type="match status" value="1"/>
</dbReference>
<dbReference type="WBParaSite" id="sdigi.contig12.g1311.t1">
    <property type="protein sequence ID" value="sdigi.contig12.g1311.t1"/>
    <property type="gene ID" value="sdigi.contig12.g1311"/>
</dbReference>
<protein>
    <submittedName>
        <fullName evidence="3">Helicase C-terminal domain-containing protein</fullName>
    </submittedName>
</protein>
<evidence type="ECO:0000313" key="3">
    <source>
        <dbReference type="WBParaSite" id="sdigi.contig12.g1311.t1"/>
    </source>
</evidence>
<dbReference type="Pfam" id="PF00271">
    <property type="entry name" value="Helicase_C"/>
    <property type="match status" value="1"/>
</dbReference>
<evidence type="ECO:0000259" key="1">
    <source>
        <dbReference type="Pfam" id="PF00271"/>
    </source>
</evidence>
<reference evidence="3" key="1">
    <citation type="submission" date="2022-11" db="UniProtKB">
        <authorList>
            <consortium name="WormBaseParasite"/>
        </authorList>
    </citation>
    <scope>IDENTIFICATION</scope>
</reference>
<sequence>MDEIVDFRVKITSVRLCQEIRLALLFPDSNFIINSEMEPELRKRALSCIENCVPEIQVVIIVLTRELAFKVARQLNEDAGGYKCVACINDRRFELHVNEIKEKRCSIISGTLGRIDILFYRNALKPAYIKELYILDSVAMVNFPLKRPLERVLGFIQRHIRITLHLPPNSSIVRQIQHFTGDVYCCGAEPELIQSNHFALHVSDEMRKMDTLCGLCRTNTSVPILVCCTMQGTAFANAKILRAQNLPVVTLTSDLSSEDIRTAIDTFQSSQVRIMITTGYIRGLIDLKSPIIIINYDLPRPDAYARRVNFMGNSRIAERTVFISLIKMSERQKLSCLKRKLGLRWILEMCPD</sequence>
<feature type="domain" description="Helicase C-terminal" evidence="1">
    <location>
        <begin position="208"/>
        <end position="300"/>
    </location>
</feature>